<dbReference type="InterPro" id="IPR000257">
    <property type="entry name" value="Uroporphyrinogen_deCOase"/>
</dbReference>
<dbReference type="Proteomes" id="UP000030661">
    <property type="component" value="Unassembled WGS sequence"/>
</dbReference>
<evidence type="ECO:0000313" key="2">
    <source>
        <dbReference type="EMBL" id="GAK56971.1"/>
    </source>
</evidence>
<keyword evidence="3" id="KW-1185">Reference proteome</keyword>
<dbReference type="GO" id="GO:0004853">
    <property type="term" value="F:uroporphyrinogen decarboxylase activity"/>
    <property type="evidence" value="ECO:0007669"/>
    <property type="project" value="InterPro"/>
</dbReference>
<dbReference type="EMBL" id="DF820465">
    <property type="protein sequence ID" value="GAK56971.1"/>
    <property type="molecule type" value="Genomic_DNA"/>
</dbReference>
<dbReference type="STRING" id="1499967.U27_03935"/>
<feature type="domain" description="Uroporphyrinogen decarboxylase (URO-D)" evidence="1">
    <location>
        <begin position="116"/>
        <end position="370"/>
    </location>
</feature>
<dbReference type="eggNOG" id="COG0407">
    <property type="taxonomic scope" value="Bacteria"/>
</dbReference>
<reference evidence="2" key="1">
    <citation type="journal article" date="2015" name="PeerJ">
        <title>First genomic representation of candidate bacterial phylum KSB3 points to enhanced environmental sensing as a trigger of wastewater bulking.</title>
        <authorList>
            <person name="Sekiguchi Y."/>
            <person name="Ohashi A."/>
            <person name="Parks D.H."/>
            <person name="Yamauchi T."/>
            <person name="Tyson G.W."/>
            <person name="Hugenholtz P."/>
        </authorList>
    </citation>
    <scope>NUCLEOTIDE SEQUENCE [LARGE SCALE GENOMIC DNA]</scope>
</reference>
<dbReference type="HOGENOM" id="CLU_058590_0_0_0"/>
<accession>A0A081BXB6</accession>
<dbReference type="GO" id="GO:0006779">
    <property type="term" value="P:porphyrin-containing compound biosynthetic process"/>
    <property type="evidence" value="ECO:0007669"/>
    <property type="project" value="InterPro"/>
</dbReference>
<name>A0A081BXB6_VECG1</name>
<dbReference type="InterPro" id="IPR038071">
    <property type="entry name" value="UROD/MetE-like_sf"/>
</dbReference>
<protein>
    <recommendedName>
        <fullName evidence="1">Uroporphyrinogen decarboxylase (URO-D) domain-containing protein</fullName>
    </recommendedName>
</protein>
<evidence type="ECO:0000313" key="3">
    <source>
        <dbReference type="Proteomes" id="UP000030661"/>
    </source>
</evidence>
<dbReference type="Pfam" id="PF01208">
    <property type="entry name" value="URO-D"/>
    <property type="match status" value="1"/>
</dbReference>
<dbReference type="AlphaFoldDB" id="A0A081BXB6"/>
<organism evidence="2">
    <name type="scientific">Vecturithrix granuli</name>
    <dbReference type="NCBI Taxonomy" id="1499967"/>
    <lineage>
        <taxon>Bacteria</taxon>
        <taxon>Candidatus Moduliflexota</taxon>
        <taxon>Candidatus Vecturitrichia</taxon>
        <taxon>Candidatus Vecturitrichales</taxon>
        <taxon>Candidatus Vecturitrichaceae</taxon>
        <taxon>Candidatus Vecturithrix</taxon>
    </lineage>
</organism>
<evidence type="ECO:0000259" key="1">
    <source>
        <dbReference type="Pfam" id="PF01208"/>
    </source>
</evidence>
<dbReference type="Gene3D" id="3.20.20.210">
    <property type="match status" value="1"/>
</dbReference>
<gene>
    <name evidence="2" type="ORF">U27_03935</name>
</gene>
<proteinExistence type="predicted"/>
<dbReference type="SUPFAM" id="SSF51726">
    <property type="entry name" value="UROD/MetE-like"/>
    <property type="match status" value="1"/>
</dbReference>
<sequence>MMDARERFTRIMQFDSGIRTLYWEFGYWAATLRKWYQQGLPKIHGIPDNHPDDKTVTGEGIPSPELDSVKDREVSTYLGFDKGIMRVPVEHWIYPQFTRKIVRETDTHLIVRDEAGITQEVLKQGGSMPHFLGWPISSREDFEKMKARFNPDDPGRFPENWREVVKTFRDRDYPIALGGRPVGFFGSLRDLMGFERTLIGYYDHPQLIKDILVFLTDFWINLWEKVLSQLDVDLALIWEDMSYKSGSLISPAMFTEFMLPCYKRITSFLKSHGVTTIFVDTDGNCTDLIPLFMEGGVTGMFPFEVQAGMDIVNVAQKFPTLQIMGGLDKTKIAKDKASIDQELEKLPFMLRRSGYIPYLDHLVPPEVPWELFVYYRKRMQAIISQPYYGD</sequence>